<feature type="domain" description="Gfo/Idh/MocA-like oxidoreductase N-terminal" evidence="2">
    <location>
        <begin position="69"/>
        <end position="186"/>
    </location>
</feature>
<evidence type="ECO:0000259" key="2">
    <source>
        <dbReference type="Pfam" id="PF01408"/>
    </source>
</evidence>
<protein>
    <submittedName>
        <fullName evidence="4">Oxidoreductase domain-containing protein</fullName>
    </submittedName>
</protein>
<dbReference type="Proteomes" id="UP000011991">
    <property type="component" value="Unassembled WGS sequence"/>
</dbReference>
<dbReference type="EMBL" id="ANOG01000461">
    <property type="protein sequence ID" value="EMI19899.1"/>
    <property type="molecule type" value="Genomic_DNA"/>
</dbReference>
<organism evidence="4 5">
    <name type="scientific">Rhodopirellula maiorica SM1</name>
    <dbReference type="NCBI Taxonomy" id="1265738"/>
    <lineage>
        <taxon>Bacteria</taxon>
        <taxon>Pseudomonadati</taxon>
        <taxon>Planctomycetota</taxon>
        <taxon>Planctomycetia</taxon>
        <taxon>Pirellulales</taxon>
        <taxon>Pirellulaceae</taxon>
        <taxon>Novipirellula</taxon>
    </lineage>
</organism>
<dbReference type="Pfam" id="PF01408">
    <property type="entry name" value="GFO_IDH_MocA"/>
    <property type="match status" value="1"/>
</dbReference>
<dbReference type="SUPFAM" id="SSF55347">
    <property type="entry name" value="Glyceraldehyde-3-phosphate dehydrogenase-like, C-terminal domain"/>
    <property type="match status" value="1"/>
</dbReference>
<comment type="caution">
    <text evidence="4">The sequence shown here is derived from an EMBL/GenBank/DDBJ whole genome shotgun (WGS) entry which is preliminary data.</text>
</comment>
<dbReference type="InterPro" id="IPR055170">
    <property type="entry name" value="GFO_IDH_MocA-like_dom"/>
</dbReference>
<evidence type="ECO:0000256" key="1">
    <source>
        <dbReference type="SAM" id="MobiDB-lite"/>
    </source>
</evidence>
<dbReference type="AlphaFoldDB" id="M5S150"/>
<dbReference type="InterPro" id="IPR052515">
    <property type="entry name" value="Gfo/Idh/MocA_Oxidoreductase"/>
</dbReference>
<dbReference type="PANTHER" id="PTHR43249">
    <property type="entry name" value="UDP-N-ACETYL-2-AMINO-2-DEOXY-D-GLUCURONATE OXIDASE"/>
    <property type="match status" value="1"/>
</dbReference>
<dbReference type="InterPro" id="IPR036291">
    <property type="entry name" value="NAD(P)-bd_dom_sf"/>
</dbReference>
<dbReference type="SUPFAM" id="SSF51735">
    <property type="entry name" value="NAD(P)-binding Rossmann-fold domains"/>
    <property type="match status" value="1"/>
</dbReference>
<feature type="region of interest" description="Disordered" evidence="1">
    <location>
        <begin position="331"/>
        <end position="361"/>
    </location>
</feature>
<dbReference type="PANTHER" id="PTHR43249:SF1">
    <property type="entry name" value="D-GLUCOSIDE 3-DEHYDROGENASE"/>
    <property type="match status" value="1"/>
</dbReference>
<accession>M5S150</accession>
<reference evidence="4 5" key="1">
    <citation type="journal article" date="2013" name="Mar. Genomics">
        <title>Expression of sulfatases in Rhodopirellula baltica and the diversity of sulfatases in the genus Rhodopirellula.</title>
        <authorList>
            <person name="Wegner C.E."/>
            <person name="Richter-Heitmann T."/>
            <person name="Klindworth A."/>
            <person name="Klockow C."/>
            <person name="Richter M."/>
            <person name="Achstetter T."/>
            <person name="Glockner F.O."/>
            <person name="Harder J."/>
        </authorList>
    </citation>
    <scope>NUCLEOTIDE SEQUENCE [LARGE SCALE GENOMIC DNA]</scope>
    <source>
        <strain evidence="4 5">SM1</strain>
    </source>
</reference>
<dbReference type="GO" id="GO:0000166">
    <property type="term" value="F:nucleotide binding"/>
    <property type="evidence" value="ECO:0007669"/>
    <property type="project" value="InterPro"/>
</dbReference>
<dbReference type="Gene3D" id="3.40.50.720">
    <property type="entry name" value="NAD(P)-binding Rossmann-like Domain"/>
    <property type="match status" value="1"/>
</dbReference>
<evidence type="ECO:0000313" key="4">
    <source>
        <dbReference type="EMBL" id="EMI19899.1"/>
    </source>
</evidence>
<sequence>MRSDPHSLVNQTGQVMQTLGGRDSGLSQASTMIAGGKEAIEKVSCEGKSGNTTKSNIPPTTEAKTMTIGIGIIGCGMIAGFHSKAIKDAKGAKLVGCATRNPEQAAAFAEKNGCKSYETIEAMLADPEIQAVSICTPSGAHRDPAVLAAQAGKHVIVEKPLEITVERCDQIIQACEKAGVQLAVTFQSRFYESSKIMKKAVEEGRFGKITMGDSYVKWYRSQEYYDSGAWRGTWELDGGGALMNQAIHSVDLLLWLMGDVVEISAMMDTMTHERIEVEDVVVANLRFANGALGVIEATTTAYPGALKRIEISGSEGTAVLEEEDIRDWQFANETEQDAEIRKTMSGKTETGGGAADPSAIGHHGHTMLFEEFVASINENRPCSIDGREGRRSIEVIRAIYESAKTGKRVKLGS</sequence>
<name>M5S150_9BACT</name>
<feature type="domain" description="GFO/IDH/MocA-like oxidoreductase" evidence="3">
    <location>
        <begin position="197"/>
        <end position="318"/>
    </location>
</feature>
<proteinExistence type="predicted"/>
<gene>
    <name evidence="4" type="ORF">RMSM_03173</name>
</gene>
<evidence type="ECO:0000313" key="5">
    <source>
        <dbReference type="Proteomes" id="UP000011991"/>
    </source>
</evidence>
<dbReference type="Pfam" id="PF22725">
    <property type="entry name" value="GFO_IDH_MocA_C3"/>
    <property type="match status" value="1"/>
</dbReference>
<dbReference type="InterPro" id="IPR000683">
    <property type="entry name" value="Gfo/Idh/MocA-like_OxRdtase_N"/>
</dbReference>
<dbReference type="Gene3D" id="3.30.360.10">
    <property type="entry name" value="Dihydrodipicolinate Reductase, domain 2"/>
    <property type="match status" value="1"/>
</dbReference>
<keyword evidence="5" id="KW-1185">Reference proteome</keyword>
<evidence type="ECO:0000259" key="3">
    <source>
        <dbReference type="Pfam" id="PF22725"/>
    </source>
</evidence>
<dbReference type="PATRIC" id="fig|1265738.3.peg.3168"/>